<keyword evidence="2" id="KW-1185">Reference proteome</keyword>
<evidence type="ECO:0000313" key="2">
    <source>
        <dbReference type="Proteomes" id="UP001374584"/>
    </source>
</evidence>
<dbReference type="AlphaFoldDB" id="A0AAN9LEG0"/>
<protein>
    <submittedName>
        <fullName evidence="1">Uncharacterized protein</fullName>
    </submittedName>
</protein>
<comment type="caution">
    <text evidence="1">The sequence shown here is derived from an EMBL/GenBank/DDBJ whole genome shotgun (WGS) entry which is preliminary data.</text>
</comment>
<reference evidence="1 2" key="1">
    <citation type="submission" date="2024-01" db="EMBL/GenBank/DDBJ databases">
        <title>The genomes of 5 underutilized Papilionoideae crops provide insights into root nodulation and disease resistanc.</title>
        <authorList>
            <person name="Jiang F."/>
        </authorList>
    </citation>
    <scope>NUCLEOTIDE SEQUENCE [LARGE SCALE GENOMIC DNA]</scope>
    <source>
        <strain evidence="1">JINMINGXINNONG_FW02</strain>
        <tissue evidence="1">Leaves</tissue>
    </source>
</reference>
<sequence length="111" mass="12694">MAYRLDDLEPSHMGPFESFKAVEEKLQKFVLEENVKVKKGRAGEAEANPLEEKDESSSRYVEEEEGCNVYCFKHQIPCQYRLRGRRLPGPINLYPAISRLKTGKSDGTLCL</sequence>
<gene>
    <name evidence="1" type="ORF">VNO80_26272</name>
</gene>
<name>A0AAN9LEG0_PHACN</name>
<dbReference type="EMBL" id="JAYMYR010000010">
    <property type="protein sequence ID" value="KAK7334515.1"/>
    <property type="molecule type" value="Genomic_DNA"/>
</dbReference>
<dbReference type="Proteomes" id="UP001374584">
    <property type="component" value="Unassembled WGS sequence"/>
</dbReference>
<evidence type="ECO:0000313" key="1">
    <source>
        <dbReference type="EMBL" id="KAK7334515.1"/>
    </source>
</evidence>
<proteinExistence type="predicted"/>
<accession>A0AAN9LEG0</accession>
<organism evidence="1 2">
    <name type="scientific">Phaseolus coccineus</name>
    <name type="common">Scarlet runner bean</name>
    <name type="synonym">Phaseolus multiflorus</name>
    <dbReference type="NCBI Taxonomy" id="3886"/>
    <lineage>
        <taxon>Eukaryota</taxon>
        <taxon>Viridiplantae</taxon>
        <taxon>Streptophyta</taxon>
        <taxon>Embryophyta</taxon>
        <taxon>Tracheophyta</taxon>
        <taxon>Spermatophyta</taxon>
        <taxon>Magnoliopsida</taxon>
        <taxon>eudicotyledons</taxon>
        <taxon>Gunneridae</taxon>
        <taxon>Pentapetalae</taxon>
        <taxon>rosids</taxon>
        <taxon>fabids</taxon>
        <taxon>Fabales</taxon>
        <taxon>Fabaceae</taxon>
        <taxon>Papilionoideae</taxon>
        <taxon>50 kb inversion clade</taxon>
        <taxon>NPAAA clade</taxon>
        <taxon>indigoferoid/millettioid clade</taxon>
        <taxon>Phaseoleae</taxon>
        <taxon>Phaseolus</taxon>
    </lineage>
</organism>